<organism evidence="2">
    <name type="scientific">marine sediment metagenome</name>
    <dbReference type="NCBI Taxonomy" id="412755"/>
    <lineage>
        <taxon>unclassified sequences</taxon>
        <taxon>metagenomes</taxon>
        <taxon>ecological metagenomes</taxon>
    </lineage>
</organism>
<proteinExistence type="predicted"/>
<accession>X0Y9A6</accession>
<name>X0Y9A6_9ZZZZ</name>
<comment type="caution">
    <text evidence="2">The sequence shown here is derived from an EMBL/GenBank/DDBJ whole genome shotgun (WGS) entry which is preliminary data.</text>
</comment>
<evidence type="ECO:0000313" key="2">
    <source>
        <dbReference type="EMBL" id="GAG43887.1"/>
    </source>
</evidence>
<feature type="non-terminal residue" evidence="2">
    <location>
        <position position="1"/>
    </location>
</feature>
<gene>
    <name evidence="2" type="ORF">S01H1_81612</name>
</gene>
<feature type="region of interest" description="Disordered" evidence="1">
    <location>
        <begin position="42"/>
        <end position="67"/>
    </location>
</feature>
<reference evidence="2" key="1">
    <citation type="journal article" date="2014" name="Front. Microbiol.">
        <title>High frequency of phylogenetically diverse reductive dehalogenase-homologous genes in deep subseafloor sedimentary metagenomes.</title>
        <authorList>
            <person name="Kawai M."/>
            <person name="Futagami T."/>
            <person name="Toyoda A."/>
            <person name="Takaki Y."/>
            <person name="Nishi S."/>
            <person name="Hori S."/>
            <person name="Arai W."/>
            <person name="Tsubouchi T."/>
            <person name="Morono Y."/>
            <person name="Uchiyama I."/>
            <person name="Ito T."/>
            <person name="Fujiyama A."/>
            <person name="Inagaki F."/>
            <person name="Takami H."/>
        </authorList>
    </citation>
    <scope>NUCLEOTIDE SEQUENCE</scope>
    <source>
        <strain evidence="2">Expedition CK06-06</strain>
    </source>
</reference>
<dbReference type="EMBL" id="BARS01055244">
    <property type="protein sequence ID" value="GAG43887.1"/>
    <property type="molecule type" value="Genomic_DNA"/>
</dbReference>
<protein>
    <submittedName>
        <fullName evidence="2">Uncharacterized protein</fullName>
    </submittedName>
</protein>
<evidence type="ECO:0000256" key="1">
    <source>
        <dbReference type="SAM" id="MobiDB-lite"/>
    </source>
</evidence>
<sequence length="67" mass="7253">IDIATRAYKQAARPSSLCLDLVIGNPPIPLADALAALNAPKEPAQHTVTMDRAEDYYTGDTDAKEKR</sequence>
<dbReference type="AlphaFoldDB" id="X0Y9A6"/>
<feature type="compositionally biased region" description="Basic and acidic residues" evidence="1">
    <location>
        <begin position="49"/>
        <end position="67"/>
    </location>
</feature>